<comment type="caution">
    <text evidence="8">The sequence shown here is derived from an EMBL/GenBank/DDBJ whole genome shotgun (WGS) entry which is preliminary data.</text>
</comment>
<dbReference type="GO" id="GO:0000976">
    <property type="term" value="F:transcription cis-regulatory region binding"/>
    <property type="evidence" value="ECO:0007669"/>
    <property type="project" value="TreeGrafter"/>
</dbReference>
<dbReference type="PANTHER" id="PTHR31845">
    <property type="entry name" value="FINGER DOMAIN PROTEIN, PUTATIVE-RELATED"/>
    <property type="match status" value="1"/>
</dbReference>
<dbReference type="Gene3D" id="4.10.240.10">
    <property type="entry name" value="Zn(2)-C6 fungal-type DNA-binding domain"/>
    <property type="match status" value="1"/>
</dbReference>
<dbReference type="InterPro" id="IPR036864">
    <property type="entry name" value="Zn2-C6_fun-type_DNA-bd_sf"/>
</dbReference>
<dbReference type="GO" id="GO:0000981">
    <property type="term" value="F:DNA-binding transcription factor activity, RNA polymerase II-specific"/>
    <property type="evidence" value="ECO:0007669"/>
    <property type="project" value="InterPro"/>
</dbReference>
<keyword evidence="4" id="KW-0804">Transcription</keyword>
<dbReference type="CDD" id="cd00067">
    <property type="entry name" value="GAL4"/>
    <property type="match status" value="1"/>
</dbReference>
<dbReference type="CDD" id="cd12148">
    <property type="entry name" value="fungal_TF_MHR"/>
    <property type="match status" value="1"/>
</dbReference>
<dbReference type="SMART" id="SM00066">
    <property type="entry name" value="GAL4"/>
    <property type="match status" value="1"/>
</dbReference>
<dbReference type="PANTHER" id="PTHR31845:SF10">
    <property type="entry name" value="ZN(II)2CYS6 TRANSCRIPTION FACTOR (EUROFUNG)"/>
    <property type="match status" value="1"/>
</dbReference>
<evidence type="ECO:0000256" key="3">
    <source>
        <dbReference type="ARBA" id="ARBA00023125"/>
    </source>
</evidence>
<proteinExistence type="predicted"/>
<evidence type="ECO:0000313" key="8">
    <source>
        <dbReference type="EMBL" id="KAH8703868.1"/>
    </source>
</evidence>
<feature type="domain" description="Zn(2)-C6 fungal-type" evidence="7">
    <location>
        <begin position="20"/>
        <end position="52"/>
    </location>
</feature>
<name>A0AAD4L0A3_9EURO</name>
<dbReference type="RefSeq" id="XP_046076886.1">
    <property type="nucleotide sequence ID" value="XM_046219831.1"/>
</dbReference>
<dbReference type="PROSITE" id="PS00463">
    <property type="entry name" value="ZN2_CY6_FUNGAL_1"/>
    <property type="match status" value="1"/>
</dbReference>
<dbReference type="PROSITE" id="PS50048">
    <property type="entry name" value="ZN2_CY6_FUNGAL_2"/>
    <property type="match status" value="1"/>
</dbReference>
<dbReference type="GO" id="GO:0005634">
    <property type="term" value="C:nucleus"/>
    <property type="evidence" value="ECO:0007669"/>
    <property type="project" value="UniProtKB-SubCell"/>
</dbReference>
<dbReference type="InterPro" id="IPR051089">
    <property type="entry name" value="prtT"/>
</dbReference>
<evidence type="ECO:0000256" key="1">
    <source>
        <dbReference type="ARBA" id="ARBA00004123"/>
    </source>
</evidence>
<evidence type="ECO:0000256" key="4">
    <source>
        <dbReference type="ARBA" id="ARBA00023163"/>
    </source>
</evidence>
<organism evidence="8 9">
    <name type="scientific">Talaromyces proteolyticus</name>
    <dbReference type="NCBI Taxonomy" id="1131652"/>
    <lineage>
        <taxon>Eukaryota</taxon>
        <taxon>Fungi</taxon>
        <taxon>Dikarya</taxon>
        <taxon>Ascomycota</taxon>
        <taxon>Pezizomycotina</taxon>
        <taxon>Eurotiomycetes</taxon>
        <taxon>Eurotiomycetidae</taxon>
        <taxon>Eurotiales</taxon>
        <taxon>Trichocomaceae</taxon>
        <taxon>Talaromyces</taxon>
        <taxon>Talaromyces sect. Bacilispori</taxon>
    </lineage>
</organism>
<keyword evidence="5" id="KW-0539">Nucleus</keyword>
<evidence type="ECO:0000313" key="9">
    <source>
        <dbReference type="Proteomes" id="UP001201262"/>
    </source>
</evidence>
<sequence length="682" mass="75600">MDAGRFANPVPGTGLSKRRACVSCTSAKTKCNRRIGEDNCERCARLGKGCTFLDLPQRRRRQKGTRRIEGLESRLEELVTRVSTLDKDKNPISDSTLSGAALSPGRLRAPLEPPTPRPSTSRSSVDAVSSRIRSSLVPPISVTPPNASDGYVDLVDRRIITPEYAEALLTDFTLHHAAFFPFVVLDNGVDANKLRQDAPLLFLVVISVALRSDLSLQRLLGEEIQAQISSKLIGRGERSLQALQALLIYLAWHYCFASPNEERDIFAMMQLCVAMVYDLNLDKGSAASLAKKRALLGAYWLSAGLSRSLRRPPVIQLSRYMEDCCRHLTAAGEHHTDKLIEPLVLLASIATRVGETFSYFDVEYTSVRGNSGVSITTERFLHELQLIKRLAAKAEAHPDNSIINMEIDYTESYTLEVAVHNELWEAVPNGTPSIGTGCIRAEPSFTPTRAAMLWHMLNSNKAFVQKFLVIHDSTVRCLPYTVFWRICYVLASLIRLTFTLVESTIVSGPTATIHVLSTPEMPSESRSRQAAQNIADEIDLTQIISKLAEKFESAAEFPFTGGVIRPNDTLAPFVTKLKKLALAYPKKLRDAIGGVSTTAAETELMPDCQAHTHVEQSHRGPTEQPDRNTPGDGTQVRANERVDESEEGNFQMPDWMLLDELPGLESIDTEWESILQTFKIPL</sequence>
<dbReference type="EMBL" id="JAJTJA010000002">
    <property type="protein sequence ID" value="KAH8703868.1"/>
    <property type="molecule type" value="Genomic_DNA"/>
</dbReference>
<dbReference type="Proteomes" id="UP001201262">
    <property type="component" value="Unassembled WGS sequence"/>
</dbReference>
<evidence type="ECO:0000259" key="7">
    <source>
        <dbReference type="PROSITE" id="PS50048"/>
    </source>
</evidence>
<keyword evidence="3" id="KW-0238">DNA-binding</keyword>
<evidence type="ECO:0000256" key="6">
    <source>
        <dbReference type="SAM" id="MobiDB-lite"/>
    </source>
</evidence>
<comment type="subcellular location">
    <subcellularLocation>
        <location evidence="1">Nucleus</location>
    </subcellularLocation>
</comment>
<dbReference type="SUPFAM" id="SSF57701">
    <property type="entry name" value="Zn2/Cys6 DNA-binding domain"/>
    <property type="match status" value="1"/>
</dbReference>
<evidence type="ECO:0000256" key="2">
    <source>
        <dbReference type="ARBA" id="ARBA00023015"/>
    </source>
</evidence>
<dbReference type="Pfam" id="PF00172">
    <property type="entry name" value="Zn_clus"/>
    <property type="match status" value="1"/>
</dbReference>
<dbReference type="InterPro" id="IPR001138">
    <property type="entry name" value="Zn2Cys6_DnaBD"/>
</dbReference>
<keyword evidence="2" id="KW-0805">Transcription regulation</keyword>
<feature type="region of interest" description="Disordered" evidence="6">
    <location>
        <begin position="611"/>
        <end position="648"/>
    </location>
</feature>
<evidence type="ECO:0000256" key="5">
    <source>
        <dbReference type="ARBA" id="ARBA00023242"/>
    </source>
</evidence>
<gene>
    <name evidence="8" type="ORF">BGW36DRAFT_423413</name>
</gene>
<keyword evidence="9" id="KW-1185">Reference proteome</keyword>
<protein>
    <recommendedName>
        <fullName evidence="7">Zn(2)-C6 fungal-type domain-containing protein</fullName>
    </recommendedName>
</protein>
<dbReference type="GeneID" id="70250118"/>
<reference evidence="8" key="1">
    <citation type="submission" date="2021-12" db="EMBL/GenBank/DDBJ databases">
        <title>Convergent genome expansion in fungi linked to evolution of root-endophyte symbiosis.</title>
        <authorList>
            <consortium name="DOE Joint Genome Institute"/>
            <person name="Ke Y.-H."/>
            <person name="Bonito G."/>
            <person name="Liao H.-L."/>
            <person name="Looney B."/>
            <person name="Rojas-Flechas A."/>
            <person name="Nash J."/>
            <person name="Hameed K."/>
            <person name="Schadt C."/>
            <person name="Martin F."/>
            <person name="Crous P.W."/>
            <person name="Miettinen O."/>
            <person name="Magnuson J.K."/>
            <person name="Labbe J."/>
            <person name="Jacobson D."/>
            <person name="Doktycz M.J."/>
            <person name="Veneault-Fourrey C."/>
            <person name="Kuo A."/>
            <person name="Mondo S."/>
            <person name="Calhoun S."/>
            <person name="Riley R."/>
            <person name="Ohm R."/>
            <person name="LaButti K."/>
            <person name="Andreopoulos B."/>
            <person name="Pangilinan J."/>
            <person name="Nolan M."/>
            <person name="Tritt A."/>
            <person name="Clum A."/>
            <person name="Lipzen A."/>
            <person name="Daum C."/>
            <person name="Barry K."/>
            <person name="Grigoriev I.V."/>
            <person name="Vilgalys R."/>
        </authorList>
    </citation>
    <scope>NUCLEOTIDE SEQUENCE</scope>
    <source>
        <strain evidence="8">PMI_201</strain>
    </source>
</reference>
<feature type="region of interest" description="Disordered" evidence="6">
    <location>
        <begin position="87"/>
        <end position="128"/>
    </location>
</feature>
<dbReference type="GO" id="GO:0008270">
    <property type="term" value="F:zinc ion binding"/>
    <property type="evidence" value="ECO:0007669"/>
    <property type="project" value="InterPro"/>
</dbReference>
<feature type="compositionally biased region" description="Basic and acidic residues" evidence="6">
    <location>
        <begin position="611"/>
        <end position="626"/>
    </location>
</feature>
<accession>A0AAD4L0A3</accession>
<feature type="compositionally biased region" description="Low complexity" evidence="6">
    <location>
        <begin position="118"/>
        <end position="128"/>
    </location>
</feature>
<dbReference type="AlphaFoldDB" id="A0AAD4L0A3"/>